<comment type="caution">
    <text evidence="7">The sequence shown here is derived from an EMBL/GenBank/DDBJ whole genome shotgun (WGS) entry which is preliminary data.</text>
</comment>
<dbReference type="SUPFAM" id="SSF68906">
    <property type="entry name" value="SAP domain"/>
    <property type="match status" value="1"/>
</dbReference>
<dbReference type="EMBL" id="JARPUR010000002">
    <property type="protein sequence ID" value="KAK4881928.1"/>
    <property type="molecule type" value="Genomic_DNA"/>
</dbReference>
<dbReference type="InterPro" id="IPR003034">
    <property type="entry name" value="SAP_dom"/>
</dbReference>
<dbReference type="GO" id="GO:0005737">
    <property type="term" value="C:cytoplasm"/>
    <property type="evidence" value="ECO:0007669"/>
    <property type="project" value="UniProtKB-SubCell"/>
</dbReference>
<dbReference type="InterPro" id="IPR036361">
    <property type="entry name" value="SAP_dom_sf"/>
</dbReference>
<keyword evidence="3" id="KW-0433">Leucine-rich repeat</keyword>
<keyword evidence="5" id="KW-0175">Coiled coil</keyword>
<dbReference type="PANTHER" id="PTHR15454:SF69">
    <property type="entry name" value="SERINE_THREONINE-PROTEIN KINASE 11-INTERACTING PROTEIN"/>
    <property type="match status" value="1"/>
</dbReference>
<dbReference type="Proteomes" id="UP001353858">
    <property type="component" value="Unassembled WGS sequence"/>
</dbReference>
<dbReference type="PROSITE" id="PS51450">
    <property type="entry name" value="LRR"/>
    <property type="match status" value="4"/>
</dbReference>
<dbReference type="Gene3D" id="3.80.10.10">
    <property type="entry name" value="Ribonuclease Inhibitor"/>
    <property type="match status" value="1"/>
</dbReference>
<sequence length="615" mass="69625">MEKTISNFKLEELKEKLRRRGLNTTGPKTELFNRMMANDPSGSWMYETDDDEINDDNDVRDVQKDAVTSVSASAMASYDVRELELIRREKELAERELKMVQQEIEQLRLRMPTNEEREAATTTSKANISAIADVLNYFEGQMAFRYNNFNGLLLLLRENGDKILDASIGIWNQRQMYNQNFYVVDTNEIELNFVYDFIQKTLALKILPDTSFWNNEKLLDIKIFKNLRLLEVQRLSFSLIKGLESLRTQLNYLICIRSLCTIKEVLEYCGADNSEGFIWNELKEAVFSYNSINSLDNSLEYAPSLHTLDLSHNQIHNAQLLNCLPNLKHINLSYNQLESVPAFSGELCTHLRVLVLCNNFIENIQELTVLENLYELDLSNNCLLEHSCLLPLANLAMLKSLNLAGNPLSYHPRHRMNTAYYLHFNVAYGEFLFENATLSKAERQSIGSVRYVVASTRSHLESVGSFESEHTVIPNRCQNTSIGDTGVSSDLDTSTSSVATVKSETFEAQHNTKWKHTVLSEQIGMQDSGIGAVNQPQSLSNLSIGSATSITIGSTERITMNESDIEILSNPSQSSIEVIGTGSGNVRSNDVPIHIVQSLTKKDLKKLCDEQHRSL</sequence>
<name>A0AAN7QK77_9COLE</name>
<dbReference type="SUPFAM" id="SSF52075">
    <property type="entry name" value="Outer arm dynein light chain 1"/>
    <property type="match status" value="1"/>
</dbReference>
<dbReference type="InterPro" id="IPR025875">
    <property type="entry name" value="Leu-rich_rpt_4"/>
</dbReference>
<reference evidence="8" key="1">
    <citation type="submission" date="2023-01" db="EMBL/GenBank/DDBJ databases">
        <title>Key to firefly adult light organ development and bioluminescence: homeobox transcription factors regulate luciferase expression and transportation to peroxisome.</title>
        <authorList>
            <person name="Fu X."/>
        </authorList>
    </citation>
    <scope>NUCLEOTIDE SEQUENCE [LARGE SCALE GENOMIC DNA]</scope>
</reference>
<accession>A0AAN7QK77</accession>
<feature type="coiled-coil region" evidence="5">
    <location>
        <begin position="83"/>
        <end position="117"/>
    </location>
</feature>
<organism evidence="7 8">
    <name type="scientific">Aquatica leii</name>
    <dbReference type="NCBI Taxonomy" id="1421715"/>
    <lineage>
        <taxon>Eukaryota</taxon>
        <taxon>Metazoa</taxon>
        <taxon>Ecdysozoa</taxon>
        <taxon>Arthropoda</taxon>
        <taxon>Hexapoda</taxon>
        <taxon>Insecta</taxon>
        <taxon>Pterygota</taxon>
        <taxon>Neoptera</taxon>
        <taxon>Endopterygota</taxon>
        <taxon>Coleoptera</taxon>
        <taxon>Polyphaga</taxon>
        <taxon>Elateriformia</taxon>
        <taxon>Elateroidea</taxon>
        <taxon>Lampyridae</taxon>
        <taxon>Luciolinae</taxon>
        <taxon>Aquatica</taxon>
    </lineage>
</organism>
<evidence type="ECO:0000313" key="8">
    <source>
        <dbReference type="Proteomes" id="UP001353858"/>
    </source>
</evidence>
<evidence type="ECO:0000256" key="1">
    <source>
        <dbReference type="ARBA" id="ARBA00004496"/>
    </source>
</evidence>
<dbReference type="SMART" id="SM00513">
    <property type="entry name" value="SAP"/>
    <property type="match status" value="1"/>
</dbReference>
<evidence type="ECO:0000259" key="6">
    <source>
        <dbReference type="PROSITE" id="PS50800"/>
    </source>
</evidence>
<dbReference type="Pfam" id="PF02037">
    <property type="entry name" value="SAP"/>
    <property type="match status" value="1"/>
</dbReference>
<feature type="domain" description="SAP" evidence="6">
    <location>
        <begin position="5"/>
        <end position="39"/>
    </location>
</feature>
<protein>
    <recommendedName>
        <fullName evidence="6">SAP domain-containing protein</fullName>
    </recommendedName>
</protein>
<dbReference type="Pfam" id="PF12799">
    <property type="entry name" value="LRR_4"/>
    <property type="match status" value="1"/>
</dbReference>
<evidence type="ECO:0000256" key="3">
    <source>
        <dbReference type="ARBA" id="ARBA00022614"/>
    </source>
</evidence>
<keyword evidence="2" id="KW-0963">Cytoplasm</keyword>
<keyword evidence="8" id="KW-1185">Reference proteome</keyword>
<evidence type="ECO:0000256" key="5">
    <source>
        <dbReference type="SAM" id="Coils"/>
    </source>
</evidence>
<dbReference type="InterPro" id="IPR001611">
    <property type="entry name" value="Leu-rich_rpt"/>
</dbReference>
<dbReference type="Gene3D" id="1.10.720.30">
    <property type="entry name" value="SAP domain"/>
    <property type="match status" value="1"/>
</dbReference>
<dbReference type="AlphaFoldDB" id="A0AAN7QK77"/>
<dbReference type="InterPro" id="IPR032675">
    <property type="entry name" value="LRR_dom_sf"/>
</dbReference>
<proteinExistence type="predicted"/>
<evidence type="ECO:0000313" key="7">
    <source>
        <dbReference type="EMBL" id="KAK4881928.1"/>
    </source>
</evidence>
<gene>
    <name evidence="7" type="ORF">RN001_005247</name>
</gene>
<keyword evidence="4" id="KW-0677">Repeat</keyword>
<evidence type="ECO:0000256" key="2">
    <source>
        <dbReference type="ARBA" id="ARBA00022490"/>
    </source>
</evidence>
<evidence type="ECO:0000256" key="4">
    <source>
        <dbReference type="ARBA" id="ARBA00022737"/>
    </source>
</evidence>
<dbReference type="PROSITE" id="PS50800">
    <property type="entry name" value="SAP"/>
    <property type="match status" value="1"/>
</dbReference>
<dbReference type="PANTHER" id="PTHR15454">
    <property type="entry name" value="NISCHARIN RELATED"/>
    <property type="match status" value="1"/>
</dbReference>
<comment type="subcellular location">
    <subcellularLocation>
        <location evidence="1">Cytoplasm</location>
    </subcellularLocation>
</comment>